<evidence type="ECO:0000259" key="6">
    <source>
        <dbReference type="Pfam" id="PF01494"/>
    </source>
</evidence>
<evidence type="ECO:0000256" key="5">
    <source>
        <dbReference type="ARBA" id="ARBA00023033"/>
    </source>
</evidence>
<sequence>MAGQPLDISIVGAGIAGLAAAIALRRNGHRVQIFESAEVKMEIGAAIVVAMNAQRVLDHFGYNKENLRSVDFVGVENFNAVEGGKSQTGLWGLIDGGAAVMCARTDLHGELERLAIGPGEGPPAVLRLASRVISCNPEEGSLTLSDGSIVTGDLVLGADGISSAIRTHILGYEQKSVRTGITNSRALLDMAALDAIPELAWLREGVSGPRNVLAFGGPFRLLILYPCRSGTVMNFAVGFEDPHQADPGWAASGTREELLAQFSHYHPQFQALFRMLPDRLLRWQLRFLPALPTWVRGRAALLGDAAHATLPTLGQGASQAMEDAAALGVLLPLGTTRTDIPARLKAYEALRKERAELIGRKSHDQMMVPSERGKYSRDPELQKLVMGYDVLGAARKVYEEQFAGRGN</sequence>
<evidence type="ECO:0000256" key="4">
    <source>
        <dbReference type="ARBA" id="ARBA00023002"/>
    </source>
</evidence>
<dbReference type="AlphaFoldDB" id="A0AAD7EAL6"/>
<dbReference type="InterPro" id="IPR002938">
    <property type="entry name" value="FAD-bd"/>
</dbReference>
<keyword evidence="5" id="KW-0503">Monooxygenase</keyword>
<dbReference type="InterPro" id="IPR050493">
    <property type="entry name" value="FAD-dep_Monooxygenase_BioMet"/>
</dbReference>
<comment type="similarity">
    <text evidence="1">Belongs to the paxM FAD-dependent monooxygenase family.</text>
</comment>
<comment type="caution">
    <text evidence="7">The sequence shown here is derived from an EMBL/GenBank/DDBJ whole genome shotgun (WGS) entry which is preliminary data.</text>
</comment>
<dbReference type="SUPFAM" id="SSF51905">
    <property type="entry name" value="FAD/NAD(P)-binding domain"/>
    <property type="match status" value="1"/>
</dbReference>
<dbReference type="PANTHER" id="PTHR13789">
    <property type="entry name" value="MONOOXYGENASE"/>
    <property type="match status" value="1"/>
</dbReference>
<dbReference type="GO" id="GO:0004497">
    <property type="term" value="F:monooxygenase activity"/>
    <property type="evidence" value="ECO:0007669"/>
    <property type="project" value="UniProtKB-KW"/>
</dbReference>
<keyword evidence="8" id="KW-1185">Reference proteome</keyword>
<evidence type="ECO:0000256" key="2">
    <source>
        <dbReference type="ARBA" id="ARBA00022630"/>
    </source>
</evidence>
<dbReference type="PRINTS" id="PR00420">
    <property type="entry name" value="RNGMNOXGNASE"/>
</dbReference>
<dbReference type="PANTHER" id="PTHR13789:SF314">
    <property type="entry name" value="FAD-BINDING DOMAIN-CONTAINING PROTEIN"/>
    <property type="match status" value="1"/>
</dbReference>
<name>A0AAD7EAL6_9AGAR</name>
<dbReference type="Pfam" id="PF13450">
    <property type="entry name" value="NAD_binding_8"/>
    <property type="match status" value="1"/>
</dbReference>
<dbReference type="SUPFAM" id="SSF54373">
    <property type="entry name" value="FAD-linked reductases, C-terminal domain"/>
    <property type="match status" value="1"/>
</dbReference>
<organism evidence="7 8">
    <name type="scientific">Mycena albidolilacea</name>
    <dbReference type="NCBI Taxonomy" id="1033008"/>
    <lineage>
        <taxon>Eukaryota</taxon>
        <taxon>Fungi</taxon>
        <taxon>Dikarya</taxon>
        <taxon>Basidiomycota</taxon>
        <taxon>Agaricomycotina</taxon>
        <taxon>Agaricomycetes</taxon>
        <taxon>Agaricomycetidae</taxon>
        <taxon>Agaricales</taxon>
        <taxon>Marasmiineae</taxon>
        <taxon>Mycenaceae</taxon>
        <taxon>Mycena</taxon>
    </lineage>
</organism>
<dbReference type="Gene3D" id="3.50.50.60">
    <property type="entry name" value="FAD/NAD(P)-binding domain"/>
    <property type="match status" value="1"/>
</dbReference>
<keyword evidence="2" id="KW-0285">Flavoprotein</keyword>
<evidence type="ECO:0000313" key="7">
    <source>
        <dbReference type="EMBL" id="KAJ7306961.1"/>
    </source>
</evidence>
<accession>A0AAD7EAL6</accession>
<dbReference type="Proteomes" id="UP001218218">
    <property type="component" value="Unassembled WGS sequence"/>
</dbReference>
<gene>
    <name evidence="7" type="ORF">DFH08DRAFT_901450</name>
</gene>
<dbReference type="InterPro" id="IPR036188">
    <property type="entry name" value="FAD/NAD-bd_sf"/>
</dbReference>
<reference evidence="7" key="1">
    <citation type="submission" date="2023-03" db="EMBL/GenBank/DDBJ databases">
        <title>Massive genome expansion in bonnet fungi (Mycena s.s.) driven by repeated elements and novel gene families across ecological guilds.</title>
        <authorList>
            <consortium name="Lawrence Berkeley National Laboratory"/>
            <person name="Harder C.B."/>
            <person name="Miyauchi S."/>
            <person name="Viragh M."/>
            <person name="Kuo A."/>
            <person name="Thoen E."/>
            <person name="Andreopoulos B."/>
            <person name="Lu D."/>
            <person name="Skrede I."/>
            <person name="Drula E."/>
            <person name="Henrissat B."/>
            <person name="Morin E."/>
            <person name="Kohler A."/>
            <person name="Barry K."/>
            <person name="LaButti K."/>
            <person name="Morin E."/>
            <person name="Salamov A."/>
            <person name="Lipzen A."/>
            <person name="Mereny Z."/>
            <person name="Hegedus B."/>
            <person name="Baldrian P."/>
            <person name="Stursova M."/>
            <person name="Weitz H."/>
            <person name="Taylor A."/>
            <person name="Grigoriev I.V."/>
            <person name="Nagy L.G."/>
            <person name="Martin F."/>
            <person name="Kauserud H."/>
        </authorList>
    </citation>
    <scope>NUCLEOTIDE SEQUENCE</scope>
    <source>
        <strain evidence="7">CBHHK002</strain>
    </source>
</reference>
<evidence type="ECO:0000313" key="8">
    <source>
        <dbReference type="Proteomes" id="UP001218218"/>
    </source>
</evidence>
<proteinExistence type="inferred from homology"/>
<dbReference type="Pfam" id="PF01494">
    <property type="entry name" value="FAD_binding_3"/>
    <property type="match status" value="1"/>
</dbReference>
<evidence type="ECO:0000256" key="3">
    <source>
        <dbReference type="ARBA" id="ARBA00022827"/>
    </source>
</evidence>
<evidence type="ECO:0000256" key="1">
    <source>
        <dbReference type="ARBA" id="ARBA00007992"/>
    </source>
</evidence>
<keyword evidence="4" id="KW-0560">Oxidoreductase</keyword>
<dbReference type="EMBL" id="JARIHO010000090">
    <property type="protein sequence ID" value="KAJ7306961.1"/>
    <property type="molecule type" value="Genomic_DNA"/>
</dbReference>
<keyword evidence="3" id="KW-0274">FAD</keyword>
<dbReference type="GO" id="GO:0071949">
    <property type="term" value="F:FAD binding"/>
    <property type="evidence" value="ECO:0007669"/>
    <property type="project" value="InterPro"/>
</dbReference>
<feature type="domain" description="FAD-binding" evidence="6">
    <location>
        <begin position="150"/>
        <end position="358"/>
    </location>
</feature>
<protein>
    <submittedName>
        <fullName evidence="7">FAD/NAD(P)-binding domain-containing protein</fullName>
    </submittedName>
</protein>